<evidence type="ECO:0000256" key="1">
    <source>
        <dbReference type="SAM" id="MobiDB-lite"/>
    </source>
</evidence>
<evidence type="ECO:0008006" key="4">
    <source>
        <dbReference type="Google" id="ProtNLM"/>
    </source>
</evidence>
<dbReference type="PANTHER" id="PTHR34427">
    <property type="entry name" value="DUF4283 DOMAIN PROTEIN"/>
    <property type="match status" value="1"/>
</dbReference>
<accession>A0A835HZU5</accession>
<organism evidence="2 3">
    <name type="scientific">Coptis chinensis</name>
    <dbReference type="NCBI Taxonomy" id="261450"/>
    <lineage>
        <taxon>Eukaryota</taxon>
        <taxon>Viridiplantae</taxon>
        <taxon>Streptophyta</taxon>
        <taxon>Embryophyta</taxon>
        <taxon>Tracheophyta</taxon>
        <taxon>Spermatophyta</taxon>
        <taxon>Magnoliopsida</taxon>
        <taxon>Ranunculales</taxon>
        <taxon>Ranunculaceae</taxon>
        <taxon>Coptidoideae</taxon>
        <taxon>Coptis</taxon>
    </lineage>
</organism>
<proteinExistence type="predicted"/>
<evidence type="ECO:0000313" key="3">
    <source>
        <dbReference type="Proteomes" id="UP000631114"/>
    </source>
</evidence>
<feature type="compositionally biased region" description="Acidic residues" evidence="1">
    <location>
        <begin position="427"/>
        <end position="437"/>
    </location>
</feature>
<keyword evidence="3" id="KW-1185">Reference proteome</keyword>
<gene>
    <name evidence="2" type="ORF">IFM89_010863</name>
</gene>
<dbReference type="AlphaFoldDB" id="A0A835HZU5"/>
<sequence length="539" mass="60900">MKNNARMIPIVERARGFSTKVDFLVVSGKWIADKLATFDNKEVKGRGILACQHSKKHYSFFVDPLQSWLLTKYQQRCATENVGGAARVVVKHGYADRANILRNSALMVESKRTDVDWSKIPELLKDIFNLHKLPQLTCVNSRKAMIELSTIEEVERLLKAPRIEYQQAKLSLRRWRPASKTIDPSWLHKRKQWIEFLGIPLHLWSVEVFRKLCSSFGRFYKVKEEMGDYREVSRVKILVDDCDLLKIPNILPLIDEGITYPIRVLPEIDDLHFGKLVEEGDELHPGSTQETQTRSYAEVATNGRESQINRNPREHCISRFGVQTDTHRAIQNSNSRGSRMDERRSHIQAHNGSEKEMQGFRRQAQGDLGYVGPFDTSPDGLYVPDTFSGVTGRVDDTNVEGRGVDGNRIVEDDDGNWGSASSSSSGEMEEEKSEDEELLIDSLQNQNETNSADNVSRVNETQLSENWVADTVIPLGTMLGVTTGYVDGSVSPPPRTLLNSNNVNPEFTKWHKQDQVLLGWILSSLSETVLSQVVGISST</sequence>
<dbReference type="Proteomes" id="UP000631114">
    <property type="component" value="Unassembled WGS sequence"/>
</dbReference>
<dbReference type="PANTHER" id="PTHR34427:SF5">
    <property type="entry name" value="DUF4283 DOMAIN-CONTAINING PROTEIN"/>
    <property type="match status" value="1"/>
</dbReference>
<comment type="caution">
    <text evidence="2">The sequence shown here is derived from an EMBL/GenBank/DDBJ whole genome shotgun (WGS) entry which is preliminary data.</text>
</comment>
<evidence type="ECO:0000313" key="2">
    <source>
        <dbReference type="EMBL" id="KAF9608731.1"/>
    </source>
</evidence>
<feature type="region of interest" description="Disordered" evidence="1">
    <location>
        <begin position="393"/>
        <end position="437"/>
    </location>
</feature>
<dbReference type="EMBL" id="JADFTS010000004">
    <property type="protein sequence ID" value="KAF9608731.1"/>
    <property type="molecule type" value="Genomic_DNA"/>
</dbReference>
<reference evidence="2 3" key="1">
    <citation type="submission" date="2020-10" db="EMBL/GenBank/DDBJ databases">
        <title>The Coptis chinensis genome and diversification of protoberbering-type alkaloids.</title>
        <authorList>
            <person name="Wang B."/>
            <person name="Shu S."/>
            <person name="Song C."/>
            <person name="Liu Y."/>
        </authorList>
    </citation>
    <scope>NUCLEOTIDE SEQUENCE [LARGE SCALE GENOMIC DNA]</scope>
    <source>
        <strain evidence="2">HL-2020</strain>
        <tissue evidence="2">Leaf</tissue>
    </source>
</reference>
<feature type="region of interest" description="Disordered" evidence="1">
    <location>
        <begin position="333"/>
        <end position="357"/>
    </location>
</feature>
<protein>
    <recommendedName>
        <fullName evidence="4">DUF4283 domain-containing protein</fullName>
    </recommendedName>
</protein>
<name>A0A835HZU5_9MAGN</name>